<evidence type="ECO:0000313" key="3">
    <source>
        <dbReference type="Proteomes" id="UP000555407"/>
    </source>
</evidence>
<name>A0A7X6A3Y9_9ACTN</name>
<dbReference type="Proteomes" id="UP000555407">
    <property type="component" value="Unassembled WGS sequence"/>
</dbReference>
<sequence>MNQVEALQAALAGEHAALYGVGVAGGKLSGTKFRQATALFEAHRTNRDRLSALIVAAGKTPVAAEPAYDLPRAVVNSATAAALVLVIELRIAAVYGDLVEAAEQPAVRSFAIEALLAAAGNQLVWGGAPIAFPGATP</sequence>
<gene>
    <name evidence="2" type="ORF">BJY22_006127</name>
</gene>
<dbReference type="RefSeq" id="WP_167213605.1">
    <property type="nucleotide sequence ID" value="NZ_JAASRO010000001.1"/>
</dbReference>
<dbReference type="SUPFAM" id="SSF47240">
    <property type="entry name" value="Ferritin-like"/>
    <property type="match status" value="1"/>
</dbReference>
<evidence type="ECO:0000259" key="1">
    <source>
        <dbReference type="Pfam" id="PF14530"/>
    </source>
</evidence>
<reference evidence="2 3" key="1">
    <citation type="submission" date="2020-03" db="EMBL/GenBank/DDBJ databases">
        <title>Sequencing the genomes of 1000 actinobacteria strains.</title>
        <authorList>
            <person name="Klenk H.-P."/>
        </authorList>
    </citation>
    <scope>NUCLEOTIDE SEQUENCE [LARGE SCALE GENOMIC DNA]</scope>
    <source>
        <strain evidence="2 3">DSM 45490</strain>
    </source>
</reference>
<comment type="caution">
    <text evidence="2">The sequence shown here is derived from an EMBL/GenBank/DDBJ whole genome shotgun (WGS) entry which is preliminary data.</text>
</comment>
<organism evidence="2 3">
    <name type="scientific">Kribbella shirazensis</name>
    <dbReference type="NCBI Taxonomy" id="1105143"/>
    <lineage>
        <taxon>Bacteria</taxon>
        <taxon>Bacillati</taxon>
        <taxon>Actinomycetota</taxon>
        <taxon>Actinomycetes</taxon>
        <taxon>Propionibacteriales</taxon>
        <taxon>Kribbellaceae</taxon>
        <taxon>Kribbella</taxon>
    </lineage>
</organism>
<proteinExistence type="predicted"/>
<dbReference type="InterPro" id="IPR012347">
    <property type="entry name" value="Ferritin-like"/>
</dbReference>
<dbReference type="EMBL" id="JAASRO010000001">
    <property type="protein sequence ID" value="NIK60410.1"/>
    <property type="molecule type" value="Genomic_DNA"/>
</dbReference>
<dbReference type="InterPro" id="IPR009078">
    <property type="entry name" value="Ferritin-like_SF"/>
</dbReference>
<dbReference type="Pfam" id="PF14530">
    <property type="entry name" value="DUF4439"/>
    <property type="match status" value="1"/>
</dbReference>
<dbReference type="InterPro" id="IPR029447">
    <property type="entry name" value="DUF4439"/>
</dbReference>
<evidence type="ECO:0000313" key="2">
    <source>
        <dbReference type="EMBL" id="NIK60410.1"/>
    </source>
</evidence>
<feature type="domain" description="DUF4439" evidence="1">
    <location>
        <begin position="6"/>
        <end position="136"/>
    </location>
</feature>
<keyword evidence="3" id="KW-1185">Reference proteome</keyword>
<dbReference type="Gene3D" id="1.20.1260.10">
    <property type="match status" value="1"/>
</dbReference>
<protein>
    <recommendedName>
        <fullName evidence="1">DUF4439 domain-containing protein</fullName>
    </recommendedName>
</protein>
<dbReference type="CDD" id="cd00657">
    <property type="entry name" value="Ferritin_like"/>
    <property type="match status" value="1"/>
</dbReference>
<accession>A0A7X6A3Y9</accession>
<dbReference type="AlphaFoldDB" id="A0A7X6A3Y9"/>